<sequence>MCLSRSSDGFGVLDPGIQQNALQLRWLIPLLSGIPIGPPATFWILPMICNFITLPRLDDYLLHHSQLAVFTWPLNDYRLSFVVHGLLPSYVRSSSCLFHLFFQAIDRLPHDFHSVIANANTCLQ</sequence>
<dbReference type="OrthoDB" id="2287349at2759"/>
<reference evidence="1" key="1">
    <citation type="journal article" date="2020" name="Microb. Genom.">
        <title>Genetic diversity of clinical and environmental Mucorales isolates obtained from an investigation of mucormycosis cases among solid organ transplant recipients.</title>
        <authorList>
            <person name="Nguyen M.H."/>
            <person name="Kaul D."/>
            <person name="Muto C."/>
            <person name="Cheng S.J."/>
            <person name="Richter R.A."/>
            <person name="Bruno V.M."/>
            <person name="Liu G."/>
            <person name="Beyhan S."/>
            <person name="Sundermann A.J."/>
            <person name="Mounaud S."/>
            <person name="Pasculle A.W."/>
            <person name="Nierman W.C."/>
            <person name="Driscoll E."/>
            <person name="Cumbie R."/>
            <person name="Clancy C.J."/>
            <person name="Dupont C.L."/>
        </authorList>
    </citation>
    <scope>NUCLEOTIDE SEQUENCE</scope>
    <source>
        <strain evidence="1">GL16</strain>
    </source>
</reference>
<evidence type="ECO:0000313" key="1">
    <source>
        <dbReference type="EMBL" id="KAG1538727.1"/>
    </source>
</evidence>
<proteinExistence type="predicted"/>
<protein>
    <submittedName>
        <fullName evidence="1">Uncharacterized protein</fullName>
    </submittedName>
</protein>
<organism evidence="1 2">
    <name type="scientific">Rhizopus oryzae</name>
    <name type="common">Mucormycosis agent</name>
    <name type="synonym">Rhizopus arrhizus var. delemar</name>
    <dbReference type="NCBI Taxonomy" id="64495"/>
    <lineage>
        <taxon>Eukaryota</taxon>
        <taxon>Fungi</taxon>
        <taxon>Fungi incertae sedis</taxon>
        <taxon>Mucoromycota</taxon>
        <taxon>Mucoromycotina</taxon>
        <taxon>Mucoromycetes</taxon>
        <taxon>Mucorales</taxon>
        <taxon>Mucorineae</taxon>
        <taxon>Rhizopodaceae</taxon>
        <taxon>Rhizopus</taxon>
    </lineage>
</organism>
<gene>
    <name evidence="1" type="ORF">G6F51_009587</name>
</gene>
<evidence type="ECO:0000313" key="2">
    <source>
        <dbReference type="Proteomes" id="UP000717996"/>
    </source>
</evidence>
<dbReference type="Proteomes" id="UP000717996">
    <property type="component" value="Unassembled WGS sequence"/>
</dbReference>
<dbReference type="EMBL" id="JAANIT010001789">
    <property type="protein sequence ID" value="KAG1538727.1"/>
    <property type="molecule type" value="Genomic_DNA"/>
</dbReference>
<accession>A0A9P6Y3K8</accession>
<dbReference type="AlphaFoldDB" id="A0A9P6Y3K8"/>
<name>A0A9P6Y3K8_RHIOR</name>
<comment type="caution">
    <text evidence="1">The sequence shown here is derived from an EMBL/GenBank/DDBJ whole genome shotgun (WGS) entry which is preliminary data.</text>
</comment>